<dbReference type="PANTHER" id="PTHR30237">
    <property type="entry name" value="MURAMOYLTETRAPEPTIDE CARBOXYPEPTIDASE"/>
    <property type="match status" value="1"/>
</dbReference>
<proteinExistence type="inferred from homology"/>
<evidence type="ECO:0000259" key="7">
    <source>
        <dbReference type="Pfam" id="PF02016"/>
    </source>
</evidence>
<dbReference type="Gene3D" id="3.40.50.10740">
    <property type="entry name" value="Class I glutamine amidotransferase-like"/>
    <property type="match status" value="1"/>
</dbReference>
<dbReference type="AlphaFoldDB" id="A0A5K7YUG9"/>
<dbReference type="RefSeq" id="WP_155319840.1">
    <property type="nucleotide sequence ID" value="NZ_AP021874.1"/>
</dbReference>
<dbReference type="EMBL" id="AP021874">
    <property type="protein sequence ID" value="BBO72085.1"/>
    <property type="molecule type" value="Genomic_DNA"/>
</dbReference>
<dbReference type="Pfam" id="PF02016">
    <property type="entry name" value="Peptidase_S66"/>
    <property type="match status" value="1"/>
</dbReference>
<evidence type="ECO:0000259" key="8">
    <source>
        <dbReference type="Pfam" id="PF17676"/>
    </source>
</evidence>
<feature type="active site" description="Nucleophile" evidence="6">
    <location>
        <position position="117"/>
    </location>
</feature>
<dbReference type="PANTHER" id="PTHR30237:SF2">
    <property type="entry name" value="MUREIN TETRAPEPTIDE CARBOXYPEPTIDASE"/>
    <property type="match status" value="1"/>
</dbReference>
<dbReference type="InterPro" id="IPR040921">
    <property type="entry name" value="Peptidase_S66C"/>
</dbReference>
<dbReference type="GO" id="GO:0006508">
    <property type="term" value="P:proteolysis"/>
    <property type="evidence" value="ECO:0007669"/>
    <property type="project" value="UniProtKB-KW"/>
</dbReference>
<dbReference type="SUPFAM" id="SSF141986">
    <property type="entry name" value="LD-carboxypeptidase A C-terminal domain-like"/>
    <property type="match status" value="1"/>
</dbReference>
<accession>A0A5K7YUG9</accession>
<evidence type="ECO:0000256" key="3">
    <source>
        <dbReference type="ARBA" id="ARBA00022670"/>
    </source>
</evidence>
<dbReference type="Proteomes" id="UP000427906">
    <property type="component" value="Chromosome"/>
</dbReference>
<reference evidence="9 10" key="1">
    <citation type="submission" date="2019-11" db="EMBL/GenBank/DDBJ databases">
        <title>Comparative genomics of hydrocarbon-degrading Desulfosarcina strains.</title>
        <authorList>
            <person name="Watanabe M."/>
            <person name="Kojima H."/>
            <person name="Fukui M."/>
        </authorList>
    </citation>
    <scope>NUCLEOTIDE SEQUENCE [LARGE SCALE GENOMIC DNA]</scope>
    <source>
        <strain evidence="9 10">PL12</strain>
    </source>
</reference>
<evidence type="ECO:0000256" key="6">
    <source>
        <dbReference type="PIRSR" id="PIRSR028757-1"/>
    </source>
</evidence>
<organism evidence="9 10">
    <name type="scientific">Desulfosarcina alkanivorans</name>
    <dbReference type="NCBI Taxonomy" id="571177"/>
    <lineage>
        <taxon>Bacteria</taxon>
        <taxon>Pseudomonadati</taxon>
        <taxon>Thermodesulfobacteriota</taxon>
        <taxon>Desulfobacteria</taxon>
        <taxon>Desulfobacterales</taxon>
        <taxon>Desulfosarcinaceae</taxon>
        <taxon>Desulfosarcina</taxon>
    </lineage>
</organism>
<dbReference type="PIRSF" id="PIRSF028757">
    <property type="entry name" value="LD-carboxypeptidase"/>
    <property type="match status" value="1"/>
</dbReference>
<dbReference type="SUPFAM" id="SSF52317">
    <property type="entry name" value="Class I glutamine amidotransferase-like"/>
    <property type="match status" value="1"/>
</dbReference>
<dbReference type="InterPro" id="IPR027461">
    <property type="entry name" value="Carboxypeptidase_A_C_sf"/>
</dbReference>
<comment type="similarity">
    <text evidence="1">Belongs to the peptidase S66 family.</text>
</comment>
<keyword evidence="3" id="KW-0645">Protease</keyword>
<dbReference type="OrthoDB" id="9807329at2"/>
<evidence type="ECO:0000313" key="10">
    <source>
        <dbReference type="Proteomes" id="UP000427906"/>
    </source>
</evidence>
<feature type="active site" description="Charge relay system" evidence="6">
    <location>
        <position position="276"/>
    </location>
</feature>
<evidence type="ECO:0000256" key="4">
    <source>
        <dbReference type="ARBA" id="ARBA00022801"/>
    </source>
</evidence>
<dbReference type="GO" id="GO:0004180">
    <property type="term" value="F:carboxypeptidase activity"/>
    <property type="evidence" value="ECO:0007669"/>
    <property type="project" value="UniProtKB-KW"/>
</dbReference>
<protein>
    <submittedName>
        <fullName evidence="9">Peptidase S66</fullName>
    </submittedName>
</protein>
<dbReference type="GO" id="GO:0008236">
    <property type="term" value="F:serine-type peptidase activity"/>
    <property type="evidence" value="ECO:0007669"/>
    <property type="project" value="UniProtKB-KW"/>
</dbReference>
<name>A0A5K7YUG9_9BACT</name>
<gene>
    <name evidence="9" type="ORF">DSCA_60150</name>
</gene>
<evidence type="ECO:0000313" key="9">
    <source>
        <dbReference type="EMBL" id="BBO72085.1"/>
    </source>
</evidence>
<dbReference type="Gene3D" id="3.50.30.60">
    <property type="entry name" value="LD-carboxypeptidase A C-terminal domain-like"/>
    <property type="match status" value="1"/>
</dbReference>
<keyword evidence="5" id="KW-0720">Serine protease</keyword>
<dbReference type="InterPro" id="IPR040449">
    <property type="entry name" value="Peptidase_S66_N"/>
</dbReference>
<keyword evidence="4" id="KW-0378">Hydrolase</keyword>
<dbReference type="Pfam" id="PF17676">
    <property type="entry name" value="Peptidase_S66C"/>
    <property type="match status" value="1"/>
</dbReference>
<feature type="active site" description="Charge relay system" evidence="6">
    <location>
        <position position="211"/>
    </location>
</feature>
<evidence type="ECO:0000256" key="2">
    <source>
        <dbReference type="ARBA" id="ARBA00022645"/>
    </source>
</evidence>
<keyword evidence="2" id="KW-0121">Carboxypeptidase</keyword>
<keyword evidence="10" id="KW-1185">Reference proteome</keyword>
<dbReference type="InterPro" id="IPR027478">
    <property type="entry name" value="LdcA_N"/>
</dbReference>
<feature type="domain" description="LD-carboxypeptidase C-terminal" evidence="8">
    <location>
        <begin position="181"/>
        <end position="291"/>
    </location>
</feature>
<feature type="domain" description="LD-carboxypeptidase N-terminal" evidence="7">
    <location>
        <begin position="22"/>
        <end position="137"/>
    </location>
</feature>
<dbReference type="CDD" id="cd07025">
    <property type="entry name" value="Peptidase_S66"/>
    <property type="match status" value="1"/>
</dbReference>
<evidence type="ECO:0000256" key="5">
    <source>
        <dbReference type="ARBA" id="ARBA00022825"/>
    </source>
</evidence>
<evidence type="ECO:0000256" key="1">
    <source>
        <dbReference type="ARBA" id="ARBA00010233"/>
    </source>
</evidence>
<dbReference type="InterPro" id="IPR003507">
    <property type="entry name" value="S66_fam"/>
</dbReference>
<sequence>MNTRNHFEPALPRALKRGDTLGVVAPAGPFEHRLFDAGVRVLESMGFNLAIREAIFLKKGYLAGSDLSRADLLNRMFADPEIDGIICARGGYGTMRILPLLSVETIARHPKVFVGFSDITALLGFLVQPCRMVAFHGPTVTTLANGDPSTRDHFWSALTQTTPLTLAAASKRVIRPGRAAGRFLCGNLTLFSHLTGTPFQPDFKDSILLIEDQGEAPYRVDRMLTQMLLAGCFDGLAGLVLGSFNRCGPPEEIHRIVADRMGGLAIPVLAGFDVGHDAVNMTLPVGLPVQLDTASGTLAFSGPALRER</sequence>
<dbReference type="KEGG" id="dalk:DSCA_60150"/>
<dbReference type="InterPro" id="IPR029062">
    <property type="entry name" value="Class_I_gatase-like"/>
</dbReference>